<protein>
    <recommendedName>
        <fullName evidence="4">Cytochrome c oxidase polypeptide VIIc</fullName>
    </recommendedName>
</protein>
<dbReference type="EMBL" id="KB632263">
    <property type="protein sequence ID" value="ERL90923.1"/>
    <property type="molecule type" value="Genomic_DNA"/>
</dbReference>
<dbReference type="GO" id="GO:0005743">
    <property type="term" value="C:mitochondrial inner membrane"/>
    <property type="evidence" value="ECO:0007669"/>
    <property type="project" value="UniProtKB-SubCell"/>
</dbReference>
<organism evidence="2 3">
    <name type="scientific">Dendroctonus ponderosae</name>
    <name type="common">Mountain pine beetle</name>
    <dbReference type="NCBI Taxonomy" id="77166"/>
    <lineage>
        <taxon>Eukaryota</taxon>
        <taxon>Metazoa</taxon>
        <taxon>Ecdysozoa</taxon>
        <taxon>Arthropoda</taxon>
        <taxon>Hexapoda</taxon>
        <taxon>Insecta</taxon>
        <taxon>Pterygota</taxon>
        <taxon>Neoptera</taxon>
        <taxon>Endopterygota</taxon>
        <taxon>Coleoptera</taxon>
        <taxon>Polyphaga</taxon>
        <taxon>Cucujiformia</taxon>
        <taxon>Curculionidae</taxon>
        <taxon>Scolytinae</taxon>
        <taxon>Dendroctonus</taxon>
    </lineage>
</organism>
<evidence type="ECO:0008006" key="4">
    <source>
        <dbReference type="Google" id="ProtNLM"/>
    </source>
</evidence>
<dbReference type="Gene3D" id="4.10.49.10">
    <property type="entry name" value="Cytochrome c oxidase subunit VIIc"/>
    <property type="match status" value="1"/>
</dbReference>
<gene>
    <name evidence="2" type="ORF">D910_08267</name>
</gene>
<name>U4UF28_DENPD</name>
<proteinExistence type="predicted"/>
<feature type="transmembrane region" description="Helical" evidence="1">
    <location>
        <begin position="47"/>
        <end position="69"/>
    </location>
</feature>
<reference evidence="2 3" key="1">
    <citation type="journal article" date="2013" name="Genome Biol.">
        <title>Draft genome of the mountain pine beetle, Dendroctonus ponderosae Hopkins, a major forest pest.</title>
        <authorList>
            <person name="Keeling C.I."/>
            <person name="Yuen M.M."/>
            <person name="Liao N.Y."/>
            <person name="Docking T.R."/>
            <person name="Chan S.K."/>
            <person name="Taylor G.A."/>
            <person name="Palmquist D.L."/>
            <person name="Jackman S.D."/>
            <person name="Nguyen A."/>
            <person name="Li M."/>
            <person name="Henderson H."/>
            <person name="Janes J.K."/>
            <person name="Zhao Y."/>
            <person name="Pandoh P."/>
            <person name="Moore R."/>
            <person name="Sperling F.A."/>
            <person name="Huber D.P."/>
            <person name="Birol I."/>
            <person name="Jones S.J."/>
            <person name="Bohlmann J."/>
        </authorList>
    </citation>
    <scope>NUCLEOTIDE SEQUENCE</scope>
</reference>
<evidence type="ECO:0000313" key="2">
    <source>
        <dbReference type="EMBL" id="ERL90923.1"/>
    </source>
</evidence>
<dbReference type="GO" id="GO:0045277">
    <property type="term" value="C:respiratory chain complex IV"/>
    <property type="evidence" value="ECO:0007669"/>
    <property type="project" value="InterPro"/>
</dbReference>
<accession>U4UF28</accession>
<dbReference type="InterPro" id="IPR036636">
    <property type="entry name" value="COX7C/Cox8_sf"/>
</dbReference>
<evidence type="ECO:0000256" key="1">
    <source>
        <dbReference type="SAM" id="Phobius"/>
    </source>
</evidence>
<keyword evidence="1" id="KW-0472">Membrane</keyword>
<dbReference type="GO" id="GO:0006123">
    <property type="term" value="P:mitochondrial electron transport, cytochrome c to oxygen"/>
    <property type="evidence" value="ECO:0007669"/>
    <property type="project" value="InterPro"/>
</dbReference>
<keyword evidence="1" id="KW-0812">Transmembrane</keyword>
<evidence type="ECO:0000313" key="3">
    <source>
        <dbReference type="Proteomes" id="UP000030742"/>
    </source>
</evidence>
<dbReference type="AlphaFoldDB" id="U4UF28"/>
<keyword evidence="1" id="KW-1133">Transmembrane helix</keyword>
<sequence>MLCEKLMFLQKTAKYRVSRRLMSGHHGGTAGENMPFRKCIGNPARGALMFSVFFGTAMFGPCLILIYLMHKD</sequence>
<dbReference type="Proteomes" id="UP000030742">
    <property type="component" value="Unassembled WGS sequence"/>
</dbReference>